<dbReference type="OrthoDB" id="4419580at2"/>
<dbReference type="RefSeq" id="WP_143987996.1">
    <property type="nucleotide sequence ID" value="NZ_CP041692.1"/>
</dbReference>
<comment type="similarity">
    <text evidence="1 2">Belongs to the phD/YefM antitoxin family.</text>
</comment>
<dbReference type="NCBIfam" id="TIGR01552">
    <property type="entry name" value="phd_fam"/>
    <property type="match status" value="1"/>
</dbReference>
<dbReference type="Gene3D" id="3.40.1620.10">
    <property type="entry name" value="YefM-like domain"/>
    <property type="match status" value="1"/>
</dbReference>
<dbReference type="KEGG" id="mik:FOE78_21010"/>
<dbReference type="EMBL" id="CP041692">
    <property type="protein sequence ID" value="QDP98049.1"/>
    <property type="molecule type" value="Genomic_DNA"/>
</dbReference>
<evidence type="ECO:0000256" key="2">
    <source>
        <dbReference type="RuleBase" id="RU362080"/>
    </source>
</evidence>
<evidence type="ECO:0000256" key="1">
    <source>
        <dbReference type="ARBA" id="ARBA00009981"/>
    </source>
</evidence>
<sequence>MSIHVGLRELRQNASELVRRVEAGEDITVTVAGRPAVHLVAAAGVTSPWRTWDQVADLFNGPADTAWEHDRERLDDLPQDPWTVA</sequence>
<organism evidence="3 4">
    <name type="scientific">Microlunatus elymi</name>
    <dbReference type="NCBI Taxonomy" id="2596828"/>
    <lineage>
        <taxon>Bacteria</taxon>
        <taxon>Bacillati</taxon>
        <taxon>Actinomycetota</taxon>
        <taxon>Actinomycetes</taxon>
        <taxon>Propionibacteriales</taxon>
        <taxon>Propionibacteriaceae</taxon>
        <taxon>Microlunatus</taxon>
    </lineage>
</organism>
<protein>
    <recommendedName>
        <fullName evidence="2">Antitoxin</fullName>
    </recommendedName>
</protein>
<name>A0A516Q3P1_9ACTN</name>
<comment type="function">
    <text evidence="2">Antitoxin component of a type II toxin-antitoxin (TA) system.</text>
</comment>
<keyword evidence="4" id="KW-1185">Reference proteome</keyword>
<accession>A0A516Q3P1</accession>
<dbReference type="AlphaFoldDB" id="A0A516Q3P1"/>
<dbReference type="Pfam" id="PF02604">
    <property type="entry name" value="PhdYeFM_antitox"/>
    <property type="match status" value="1"/>
</dbReference>
<dbReference type="SUPFAM" id="SSF143120">
    <property type="entry name" value="YefM-like"/>
    <property type="match status" value="1"/>
</dbReference>
<dbReference type="InterPro" id="IPR006442">
    <property type="entry name" value="Antitoxin_Phd/YefM"/>
</dbReference>
<proteinExistence type="inferred from homology"/>
<evidence type="ECO:0000313" key="4">
    <source>
        <dbReference type="Proteomes" id="UP000319263"/>
    </source>
</evidence>
<reference evidence="3 4" key="1">
    <citation type="submission" date="2019-07" db="EMBL/GenBank/DDBJ databases">
        <title>Microlunatus dokdonensis sp. nov. isolated from the rhizospheric soil of the wild plant Elymus tsukushiensis.</title>
        <authorList>
            <person name="Ghim S.-Y."/>
            <person name="Hwang Y.-J."/>
            <person name="Son J.-S."/>
            <person name="Shin J.-H."/>
        </authorList>
    </citation>
    <scope>NUCLEOTIDE SEQUENCE [LARGE SCALE GENOMIC DNA]</scope>
    <source>
        <strain evidence="3 4">KUDC0627</strain>
    </source>
</reference>
<dbReference type="InterPro" id="IPR036165">
    <property type="entry name" value="YefM-like_sf"/>
</dbReference>
<gene>
    <name evidence="3" type="ORF">FOE78_21010</name>
</gene>
<dbReference type="Proteomes" id="UP000319263">
    <property type="component" value="Chromosome"/>
</dbReference>
<evidence type="ECO:0000313" key="3">
    <source>
        <dbReference type="EMBL" id="QDP98049.1"/>
    </source>
</evidence>